<keyword evidence="2" id="KW-1185">Reference proteome</keyword>
<reference evidence="1 2" key="1">
    <citation type="submission" date="2014-04" db="EMBL/GenBank/DDBJ databases">
        <authorList>
            <consortium name="DOE Joint Genome Institute"/>
            <person name="Kuo A."/>
            <person name="Tarkka M."/>
            <person name="Buscot F."/>
            <person name="Kohler A."/>
            <person name="Nagy L.G."/>
            <person name="Floudas D."/>
            <person name="Copeland A."/>
            <person name="Barry K.W."/>
            <person name="Cichocki N."/>
            <person name="Veneault-Fourrey C."/>
            <person name="LaButti K."/>
            <person name="Lindquist E.A."/>
            <person name="Lipzen A."/>
            <person name="Lundell T."/>
            <person name="Morin E."/>
            <person name="Murat C."/>
            <person name="Sun H."/>
            <person name="Tunlid A."/>
            <person name="Henrissat B."/>
            <person name="Grigoriev I.V."/>
            <person name="Hibbett D.S."/>
            <person name="Martin F."/>
            <person name="Nordberg H.P."/>
            <person name="Cantor M.N."/>
            <person name="Hua S.X."/>
        </authorList>
    </citation>
    <scope>NUCLEOTIDE SEQUENCE [LARGE SCALE GENOMIC DNA]</scope>
    <source>
        <strain evidence="1 2">F 1598</strain>
    </source>
</reference>
<dbReference type="EMBL" id="KN832975">
    <property type="protein sequence ID" value="KIM89194.1"/>
    <property type="molecule type" value="Genomic_DNA"/>
</dbReference>
<dbReference type="InParanoid" id="A0A0C3GBU3"/>
<dbReference type="OrthoDB" id="2013972at2759"/>
<accession>A0A0C3GBU3</accession>
<name>A0A0C3GBU3_PILCF</name>
<protein>
    <submittedName>
        <fullName evidence="1">Uncharacterized protein</fullName>
    </submittedName>
</protein>
<proteinExistence type="predicted"/>
<organism evidence="1 2">
    <name type="scientific">Piloderma croceum (strain F 1598)</name>
    <dbReference type="NCBI Taxonomy" id="765440"/>
    <lineage>
        <taxon>Eukaryota</taxon>
        <taxon>Fungi</taxon>
        <taxon>Dikarya</taxon>
        <taxon>Basidiomycota</taxon>
        <taxon>Agaricomycotina</taxon>
        <taxon>Agaricomycetes</taxon>
        <taxon>Agaricomycetidae</taxon>
        <taxon>Atheliales</taxon>
        <taxon>Atheliaceae</taxon>
        <taxon>Piloderma</taxon>
    </lineage>
</organism>
<dbReference type="HOGENOM" id="CLU_1907455_0_0_1"/>
<evidence type="ECO:0000313" key="1">
    <source>
        <dbReference type="EMBL" id="KIM89194.1"/>
    </source>
</evidence>
<dbReference type="AlphaFoldDB" id="A0A0C3GBU3"/>
<gene>
    <name evidence="1" type="ORF">PILCRDRAFT_813107</name>
</gene>
<reference evidence="2" key="2">
    <citation type="submission" date="2015-01" db="EMBL/GenBank/DDBJ databases">
        <title>Evolutionary Origins and Diversification of the Mycorrhizal Mutualists.</title>
        <authorList>
            <consortium name="DOE Joint Genome Institute"/>
            <consortium name="Mycorrhizal Genomics Consortium"/>
            <person name="Kohler A."/>
            <person name="Kuo A."/>
            <person name="Nagy L.G."/>
            <person name="Floudas D."/>
            <person name="Copeland A."/>
            <person name="Barry K.W."/>
            <person name="Cichocki N."/>
            <person name="Veneault-Fourrey C."/>
            <person name="LaButti K."/>
            <person name="Lindquist E.A."/>
            <person name="Lipzen A."/>
            <person name="Lundell T."/>
            <person name="Morin E."/>
            <person name="Murat C."/>
            <person name="Riley R."/>
            <person name="Ohm R."/>
            <person name="Sun H."/>
            <person name="Tunlid A."/>
            <person name="Henrissat B."/>
            <person name="Grigoriev I.V."/>
            <person name="Hibbett D.S."/>
            <person name="Martin F."/>
        </authorList>
    </citation>
    <scope>NUCLEOTIDE SEQUENCE [LARGE SCALE GENOMIC DNA]</scope>
    <source>
        <strain evidence="2">F 1598</strain>
    </source>
</reference>
<sequence>MPDIRAAVSTIPGAPPFPETDDFTTIMNLGAPSHHPSYVEQQLAAHSFKDIKVKAMTSLPSIDSPAAYAELFLRMMVGFMAPLIWSNEDCEKYADLVKPALLEYMTKKYGEGQHIESRQFLKKWKTPSLGRLH</sequence>
<dbReference type="STRING" id="765440.A0A0C3GBU3"/>
<dbReference type="Proteomes" id="UP000054166">
    <property type="component" value="Unassembled WGS sequence"/>
</dbReference>
<evidence type="ECO:0000313" key="2">
    <source>
        <dbReference type="Proteomes" id="UP000054166"/>
    </source>
</evidence>